<organism evidence="1 2">
    <name type="scientific">Cupriavidus campinensis</name>
    <dbReference type="NCBI Taxonomy" id="151783"/>
    <lineage>
        <taxon>Bacteria</taxon>
        <taxon>Pseudomonadati</taxon>
        <taxon>Pseudomonadota</taxon>
        <taxon>Betaproteobacteria</taxon>
        <taxon>Burkholderiales</taxon>
        <taxon>Burkholderiaceae</taxon>
        <taxon>Cupriavidus</taxon>
    </lineage>
</organism>
<proteinExistence type="predicted"/>
<gene>
    <name evidence="1" type="ORF">M5D45_06865</name>
</gene>
<dbReference type="AlphaFoldDB" id="A0AAE9L2K7"/>
<sequence>MHPIPQPSPVPLISYFWSDDAIRSRSVSDVVLSGTVEIPEPPARLRADWEREIASNMTLEPGDVEPMSLPRARMRWPDYPDCVQAVSDWASRFGMPLSNDIALMACHGARYHHDGEQYGGLAFCNLFLSEDKGLDVHFPALDLRIPLRRGTVMIFDTCQPHGVIRRGSHGFDLTDFPADHDWTQLFLSWELPVESAPVEQALHVKFDIDPATAATLHAEQVRRHGERVNVRHDSGQWRPAD</sequence>
<protein>
    <submittedName>
        <fullName evidence="1">Uncharacterized protein</fullName>
    </submittedName>
</protein>
<reference evidence="1" key="2">
    <citation type="submission" date="2022-05" db="EMBL/GenBank/DDBJ databases">
        <authorList>
            <person name="Kunte H.-J."/>
        </authorList>
    </citation>
    <scope>NUCLEOTIDE SEQUENCE</scope>
    <source>
        <strain evidence="1">G5</strain>
    </source>
</reference>
<dbReference type="EMBL" id="CP097330">
    <property type="protein sequence ID" value="URF05952.1"/>
    <property type="molecule type" value="Genomic_DNA"/>
</dbReference>
<name>A0AAE9L2K7_9BURK</name>
<dbReference type="Proteomes" id="UP001056132">
    <property type="component" value="Chromosome 1"/>
</dbReference>
<accession>A0AAE9L2K7</accession>
<reference evidence="1" key="1">
    <citation type="journal article" date="2022" name="Microbiol. Resour. Announc.">
        <title>Genome Sequence of Cupriavidus campinensis Strain G5, a Member of a Bacterial Consortium Capable of Polyethylene Degradation.</title>
        <authorList>
            <person name="Schneider B."/>
            <person name="Pfeiffer F."/>
            <person name="Dyall-Smith M."/>
            <person name="Kunte H.J."/>
        </authorList>
    </citation>
    <scope>NUCLEOTIDE SEQUENCE</scope>
    <source>
        <strain evidence="1">G5</strain>
    </source>
</reference>
<evidence type="ECO:0000313" key="2">
    <source>
        <dbReference type="Proteomes" id="UP001056132"/>
    </source>
</evidence>
<evidence type="ECO:0000313" key="1">
    <source>
        <dbReference type="EMBL" id="URF05952.1"/>
    </source>
</evidence>
<dbReference type="KEGG" id="ccam:M5D45_06865"/>
<dbReference type="RefSeq" id="WP_250025352.1">
    <property type="nucleotide sequence ID" value="NZ_CP097330.1"/>
</dbReference>